<keyword evidence="2" id="KW-1185">Reference proteome</keyword>
<proteinExistence type="predicted"/>
<evidence type="ECO:0000313" key="1">
    <source>
        <dbReference type="EMBL" id="PAV86038.1"/>
    </source>
</evidence>
<reference evidence="1 2" key="1">
    <citation type="journal article" date="2017" name="Curr. Biol.">
        <title>Genome architecture and evolution of a unichromosomal asexual nematode.</title>
        <authorList>
            <person name="Fradin H."/>
            <person name="Zegar C."/>
            <person name="Gutwein M."/>
            <person name="Lucas J."/>
            <person name="Kovtun M."/>
            <person name="Corcoran D."/>
            <person name="Baugh L.R."/>
            <person name="Kiontke K."/>
            <person name="Gunsalus K."/>
            <person name="Fitch D.H."/>
            <person name="Piano F."/>
        </authorList>
    </citation>
    <scope>NUCLEOTIDE SEQUENCE [LARGE SCALE GENOMIC DNA]</scope>
    <source>
        <strain evidence="1">PF1309</strain>
    </source>
</reference>
<sequence length="74" mass="8014">MRWKEQGRRRVQRSASSALDCGICTGDCRCCQTACICEPGQCHCYDCAPKACCAKAAGAERPECDCKGNCTCNK</sequence>
<gene>
    <name evidence="1" type="ORF">WR25_26518</name>
</gene>
<organism evidence="1 2">
    <name type="scientific">Diploscapter pachys</name>
    <dbReference type="NCBI Taxonomy" id="2018661"/>
    <lineage>
        <taxon>Eukaryota</taxon>
        <taxon>Metazoa</taxon>
        <taxon>Ecdysozoa</taxon>
        <taxon>Nematoda</taxon>
        <taxon>Chromadorea</taxon>
        <taxon>Rhabditida</taxon>
        <taxon>Rhabditina</taxon>
        <taxon>Rhabditomorpha</taxon>
        <taxon>Rhabditoidea</taxon>
        <taxon>Rhabditidae</taxon>
        <taxon>Diploscapter</taxon>
    </lineage>
</organism>
<dbReference type="AlphaFoldDB" id="A0A2A2LJ01"/>
<accession>A0A2A2LJ01</accession>
<protein>
    <recommendedName>
        <fullName evidence="3">Metallothionein</fullName>
    </recommendedName>
</protein>
<dbReference type="Proteomes" id="UP000218231">
    <property type="component" value="Unassembled WGS sequence"/>
</dbReference>
<name>A0A2A2LJ01_9BILA</name>
<comment type="caution">
    <text evidence="1">The sequence shown here is derived from an EMBL/GenBank/DDBJ whole genome shotgun (WGS) entry which is preliminary data.</text>
</comment>
<evidence type="ECO:0008006" key="3">
    <source>
        <dbReference type="Google" id="ProtNLM"/>
    </source>
</evidence>
<dbReference type="EMBL" id="LIAE01006707">
    <property type="protein sequence ID" value="PAV86038.1"/>
    <property type="molecule type" value="Genomic_DNA"/>
</dbReference>
<evidence type="ECO:0000313" key="2">
    <source>
        <dbReference type="Proteomes" id="UP000218231"/>
    </source>
</evidence>